<evidence type="ECO:0000256" key="1">
    <source>
        <dbReference type="SAM" id="MobiDB-lite"/>
    </source>
</evidence>
<evidence type="ECO:0000313" key="2">
    <source>
        <dbReference type="EMBL" id="CAA9342305.1"/>
    </source>
</evidence>
<reference evidence="2" key="1">
    <citation type="submission" date="2020-02" db="EMBL/GenBank/DDBJ databases">
        <authorList>
            <person name="Meier V. D."/>
        </authorList>
    </citation>
    <scope>NUCLEOTIDE SEQUENCE</scope>
    <source>
        <strain evidence="2">AVDCRST_MAG11</strain>
    </source>
</reference>
<protein>
    <submittedName>
        <fullName evidence="2">Uncharacterized protein</fullName>
    </submittedName>
</protein>
<accession>A0A6J4LVA9</accession>
<feature type="compositionally biased region" description="Basic residues" evidence="1">
    <location>
        <begin position="89"/>
        <end position="106"/>
    </location>
</feature>
<proteinExistence type="predicted"/>
<feature type="non-terminal residue" evidence="2">
    <location>
        <position position="106"/>
    </location>
</feature>
<feature type="region of interest" description="Disordered" evidence="1">
    <location>
        <begin position="1"/>
        <end position="106"/>
    </location>
</feature>
<feature type="non-terminal residue" evidence="2">
    <location>
        <position position="1"/>
    </location>
</feature>
<feature type="compositionally biased region" description="Basic residues" evidence="1">
    <location>
        <begin position="1"/>
        <end position="11"/>
    </location>
</feature>
<gene>
    <name evidence="2" type="ORF">AVDCRST_MAG11-3038</name>
</gene>
<organism evidence="2">
    <name type="scientific">uncultured Gemmatimonadaceae bacterium</name>
    <dbReference type="NCBI Taxonomy" id="246130"/>
    <lineage>
        <taxon>Bacteria</taxon>
        <taxon>Pseudomonadati</taxon>
        <taxon>Gemmatimonadota</taxon>
        <taxon>Gemmatimonadia</taxon>
        <taxon>Gemmatimonadales</taxon>
        <taxon>Gemmatimonadaceae</taxon>
        <taxon>environmental samples</taxon>
    </lineage>
</organism>
<dbReference type="EMBL" id="CADCTU010000660">
    <property type="protein sequence ID" value="CAA9342305.1"/>
    <property type="molecule type" value="Genomic_DNA"/>
</dbReference>
<sequence>GARRSGPRRGRPARDAGGDRLRCRRVPRPAASLPRSGPREQPCPLPARARGGAGGGPAPRSHGGDRGGIAPRGRSPRRARAGRGGERRACRRHPARPARGRAHPVL</sequence>
<dbReference type="AlphaFoldDB" id="A0A6J4LVA9"/>
<name>A0A6J4LVA9_9BACT</name>
<feature type="compositionally biased region" description="Basic and acidic residues" evidence="1">
    <location>
        <begin position="12"/>
        <end position="21"/>
    </location>
</feature>